<dbReference type="Proteomes" id="UP000182703">
    <property type="component" value="Plasmid pTAD1"/>
</dbReference>
<proteinExistence type="predicted"/>
<geneLocation type="plasmid" evidence="2">
    <name>ptad1</name>
</geneLocation>
<organism evidence="1 2">
    <name type="scientific">Chelatococcus daeguensis</name>
    <dbReference type="NCBI Taxonomy" id="444444"/>
    <lineage>
        <taxon>Bacteria</taxon>
        <taxon>Pseudomonadati</taxon>
        <taxon>Pseudomonadota</taxon>
        <taxon>Alphaproteobacteria</taxon>
        <taxon>Hyphomicrobiales</taxon>
        <taxon>Chelatococcaceae</taxon>
        <taxon>Chelatococcus</taxon>
    </lineage>
</organism>
<dbReference type="RefSeq" id="WP_055458845.1">
    <property type="nucleotide sequence ID" value="NZ_CP018096.1"/>
</dbReference>
<evidence type="ECO:0000313" key="1">
    <source>
        <dbReference type="EMBL" id="APF39610.1"/>
    </source>
</evidence>
<keyword evidence="2" id="KW-1185">Reference proteome</keyword>
<dbReference type="KEGG" id="cdq:BOQ54_17025"/>
<reference evidence="1 2" key="1">
    <citation type="submission" date="2016-11" db="EMBL/GenBank/DDBJ databases">
        <title>Complete genome sequence of the aerobically denitrifying bacterium Chelatococcus daeguensis TAD1.</title>
        <authorList>
            <person name="Yang Y."/>
            <person name="Huang S."/>
            <person name="Lin E."/>
        </authorList>
    </citation>
    <scope>NUCLEOTIDE SEQUENCE [LARGE SCALE GENOMIC DNA]</scope>
    <source>
        <strain evidence="1 2">TAD1</strain>
        <plasmid evidence="2">ptad1</plasmid>
    </source>
</reference>
<gene>
    <name evidence="1" type="ORF">BOQ54_17025</name>
</gene>
<protein>
    <submittedName>
        <fullName evidence="1">Uncharacterized protein</fullName>
    </submittedName>
</protein>
<evidence type="ECO:0000313" key="2">
    <source>
        <dbReference type="Proteomes" id="UP000182703"/>
    </source>
</evidence>
<sequence>MGDDSISTIRGTFAPREAARAENSDLDAALRGSIAISADVSRSQTARAEQVFREAGATDVETG</sequence>
<name>A0AAC9JW81_9HYPH</name>
<keyword evidence="1" id="KW-0614">Plasmid</keyword>
<dbReference type="EMBL" id="CP018096">
    <property type="protein sequence ID" value="APF39610.1"/>
    <property type="molecule type" value="Genomic_DNA"/>
</dbReference>
<dbReference type="AlphaFoldDB" id="A0AAC9JW81"/>
<accession>A0AAC9JW81</accession>